<dbReference type="Gene3D" id="3.40.50.1700">
    <property type="entry name" value="Glycoside hydrolase family 3 C-terminal domain"/>
    <property type="match status" value="1"/>
</dbReference>
<dbReference type="Gene3D" id="2.60.120.430">
    <property type="entry name" value="Galactose-binding lectin"/>
    <property type="match status" value="1"/>
</dbReference>
<name>A0A2S7KAH9_9PROT</name>
<organism evidence="6 7">
    <name type="scientific">Hyphococcus luteus</name>
    <dbReference type="NCBI Taxonomy" id="2058213"/>
    <lineage>
        <taxon>Bacteria</taxon>
        <taxon>Pseudomonadati</taxon>
        <taxon>Pseudomonadota</taxon>
        <taxon>Alphaproteobacteria</taxon>
        <taxon>Parvularculales</taxon>
        <taxon>Parvularculaceae</taxon>
        <taxon>Hyphococcus</taxon>
    </lineage>
</organism>
<reference evidence="6 7" key="1">
    <citation type="submission" date="2017-12" db="EMBL/GenBank/DDBJ databases">
        <authorList>
            <person name="Hurst M.R.H."/>
        </authorList>
    </citation>
    <scope>NUCLEOTIDE SEQUENCE [LARGE SCALE GENOMIC DNA]</scope>
    <source>
        <strain evidence="6 7">SY-3-19</strain>
    </source>
</reference>
<dbReference type="InterPro" id="IPR017853">
    <property type="entry name" value="GH"/>
</dbReference>
<feature type="domain" description="Glycoside hydrolase family 3 N-terminal" evidence="3">
    <location>
        <begin position="77"/>
        <end position="400"/>
    </location>
</feature>
<evidence type="ECO:0000313" key="6">
    <source>
        <dbReference type="EMBL" id="PQA89505.1"/>
    </source>
</evidence>
<accession>A0A2S7KAH9</accession>
<dbReference type="EMBL" id="PJCH01000001">
    <property type="protein sequence ID" value="PQA89505.1"/>
    <property type="molecule type" value="Genomic_DNA"/>
</dbReference>
<evidence type="ECO:0000256" key="2">
    <source>
        <dbReference type="SAM" id="SignalP"/>
    </source>
</evidence>
<dbReference type="AlphaFoldDB" id="A0A2S7KAH9"/>
<evidence type="ECO:0000259" key="4">
    <source>
        <dbReference type="Pfam" id="PF01915"/>
    </source>
</evidence>
<feature type="signal peptide" evidence="2">
    <location>
        <begin position="1"/>
        <end position="26"/>
    </location>
</feature>
<evidence type="ECO:0000313" key="7">
    <source>
        <dbReference type="Proteomes" id="UP000239504"/>
    </source>
</evidence>
<dbReference type="InterPro" id="IPR041443">
    <property type="entry name" value="Exop_C"/>
</dbReference>
<dbReference type="Proteomes" id="UP000239504">
    <property type="component" value="Unassembled WGS sequence"/>
</dbReference>
<comment type="caution">
    <text evidence="6">The sequence shown here is derived from an EMBL/GenBank/DDBJ whole genome shotgun (WGS) entry which is preliminary data.</text>
</comment>
<proteinExistence type="predicted"/>
<dbReference type="InterPro" id="IPR001764">
    <property type="entry name" value="Glyco_hydro_3_N"/>
</dbReference>
<sequence>MIGRGEMRRACFCAAAVALFLISACADRRDEAADGKTSGAQAGESQYNVTLWPEIETPDLTNAETEARIDALLASMTLEQKVGQIIQADSSSVTPEEVRQYRLGSVLSGGNSAPGGKAYATADEWLAMADAFYDASVDPEGVETAIPILLGIDAVHGHNNVIGGTVFPHNIGLGAARDPDLVRRIAEATAKELRVTGHDWTFAPTVAVPQDDRWGRTYEGFSEDPDIVASYAGVIVEGLQGELDSEAFMGPDKVVSTAKHYLGDGGTEGGRDQGDAQASEADLARIHGAGYPPAIRAGALSVMASFSSWKGEALHAHRYLLTDVLKDRMGFDGFVVGDWNGHAKVEGCTNEDCPAAVNAGLDMFMAPDSWKGLYENTLNEARAGEISEARLDDAVRRILRAKLRFGVFEQGRPSGRPLSGDETVLGAPEHKALAREAVRKSLVLLKNNEGVLPLRRDLKVLVAGDGADDISKQSGGWTLTWQGGGLDKALFPNGESVFDGLKAAVESGGGQIALSENGAYDEKPDVAIVVFGEDSYAEFQGDLDNVAFNDPSGEALAIMRKLKADGVPVISVFLSGRPLWVNPELNASDAFVAAWLPGTAGGGVADVLFRDSDGAVNYDFTGRLSYSWPKNAAQTPLNKGDEGYDPLFALGYGLTYEDDGSLPALSEDSGLDESDKGTPGVYFAGGEFAPSIKLMTGADVSSLSEDGGAVSVRRVDHQAQEDAIELSFPESGGAAALASGEAIDLSRETVGQLELSFAFRAEMFGEGAMDIGVLCGEGCAGMIDLGDVLREGEGAGWRRMRVTLACFADAGADMSRLSAPFAIETHGAARIAIADVHLVQDANGVKDCGLVEAN</sequence>
<dbReference type="Pfam" id="PF00933">
    <property type="entry name" value="Glyco_hydro_3"/>
    <property type="match status" value="1"/>
</dbReference>
<dbReference type="PRINTS" id="PR00133">
    <property type="entry name" value="GLHYDRLASE3"/>
</dbReference>
<dbReference type="InterPro" id="IPR036962">
    <property type="entry name" value="Glyco_hydro_3_N_sf"/>
</dbReference>
<dbReference type="InterPro" id="IPR002772">
    <property type="entry name" value="Glyco_hydro_3_C"/>
</dbReference>
<dbReference type="InterPro" id="IPR051915">
    <property type="entry name" value="Cellulose_Degrad_GH3"/>
</dbReference>
<feature type="domain" description="Glycoside hydrolase family 3 C-terminal" evidence="4">
    <location>
        <begin position="442"/>
        <end position="656"/>
    </location>
</feature>
<dbReference type="Pfam" id="PF01915">
    <property type="entry name" value="Glyco_hydro_3_C"/>
    <property type="match status" value="1"/>
</dbReference>
<gene>
    <name evidence="6" type="ORF">CW354_01135</name>
</gene>
<evidence type="ECO:0000256" key="1">
    <source>
        <dbReference type="ARBA" id="ARBA00022801"/>
    </source>
</evidence>
<dbReference type="GO" id="GO:0008422">
    <property type="term" value="F:beta-glucosidase activity"/>
    <property type="evidence" value="ECO:0007669"/>
    <property type="project" value="TreeGrafter"/>
</dbReference>
<keyword evidence="2" id="KW-0732">Signal</keyword>
<feature type="chain" id="PRO_5015759760" evidence="2">
    <location>
        <begin position="27"/>
        <end position="854"/>
    </location>
</feature>
<dbReference type="PROSITE" id="PS51257">
    <property type="entry name" value="PROKAR_LIPOPROTEIN"/>
    <property type="match status" value="1"/>
</dbReference>
<dbReference type="SUPFAM" id="SSF52279">
    <property type="entry name" value="Beta-D-glucan exohydrolase, C-terminal domain"/>
    <property type="match status" value="1"/>
</dbReference>
<feature type="domain" description="ExoP galactose-binding-like" evidence="5">
    <location>
        <begin position="699"/>
        <end position="838"/>
    </location>
</feature>
<protein>
    <submittedName>
        <fullName evidence="6">1,4-beta-D-glucan glucohydrolase</fullName>
    </submittedName>
</protein>
<evidence type="ECO:0000259" key="3">
    <source>
        <dbReference type="Pfam" id="PF00933"/>
    </source>
</evidence>
<dbReference type="OrthoDB" id="9781691at2"/>
<dbReference type="Gene3D" id="3.20.20.300">
    <property type="entry name" value="Glycoside hydrolase, family 3, N-terminal domain"/>
    <property type="match status" value="1"/>
</dbReference>
<dbReference type="Pfam" id="PF18559">
    <property type="entry name" value="Exop_C"/>
    <property type="match status" value="1"/>
</dbReference>
<dbReference type="GO" id="GO:0009251">
    <property type="term" value="P:glucan catabolic process"/>
    <property type="evidence" value="ECO:0007669"/>
    <property type="project" value="TreeGrafter"/>
</dbReference>
<keyword evidence="1 6" id="KW-0378">Hydrolase</keyword>
<dbReference type="PANTHER" id="PTHR30620:SF77">
    <property type="entry name" value="LYSOSOMAL BETA GLUCOSIDASE-LIKE"/>
    <property type="match status" value="1"/>
</dbReference>
<keyword evidence="7" id="KW-1185">Reference proteome</keyword>
<dbReference type="PANTHER" id="PTHR30620">
    <property type="entry name" value="PERIPLASMIC BETA-GLUCOSIDASE-RELATED"/>
    <property type="match status" value="1"/>
</dbReference>
<dbReference type="InterPro" id="IPR036881">
    <property type="entry name" value="Glyco_hydro_3_C_sf"/>
</dbReference>
<evidence type="ECO:0000259" key="5">
    <source>
        <dbReference type="Pfam" id="PF18559"/>
    </source>
</evidence>
<dbReference type="SUPFAM" id="SSF51445">
    <property type="entry name" value="(Trans)glycosidases"/>
    <property type="match status" value="1"/>
</dbReference>